<name>A0A2M7B999_9BACT</name>
<proteinExistence type="inferred from homology"/>
<evidence type="ECO:0000313" key="3">
    <source>
        <dbReference type="Proteomes" id="UP000228561"/>
    </source>
</evidence>
<dbReference type="EMBL" id="PEVG01000014">
    <property type="protein sequence ID" value="PIU99651.1"/>
    <property type="molecule type" value="Genomic_DNA"/>
</dbReference>
<dbReference type="PANTHER" id="PTHR18964:SF149">
    <property type="entry name" value="BIFUNCTIONAL UDP-N-ACETYLGLUCOSAMINE 2-EPIMERASE_N-ACETYLMANNOSAMINE KINASE"/>
    <property type="match status" value="1"/>
</dbReference>
<dbReference type="PANTHER" id="PTHR18964">
    <property type="entry name" value="ROK (REPRESSOR, ORF, KINASE) FAMILY"/>
    <property type="match status" value="1"/>
</dbReference>
<sequence>MNAIGIDIGATKIKGVVATSSGRILIRREVLTKANREKNEILRDIISIADFLKKESQKKHFNIKGVGIGVPGMIKSGKLIFGGGTLTQLVGLDLAKGIKKEIGFKVFADNDSNCFALAESYFGAGKHYKRVAGVIWGTGIGGGFIDKNNRGRNRHRMSVEIGHFVVEPNIKSEPKDACGARGCVENLASGKNIVRRYYAMGGKIKNAGVKEIYRSKEKIAKKVLEDAYKYLGMGISILIKRTKPEIVVIGGGVSSLPQSAYKKLVYYIYRYADKFSSKIVKSKLGNFGGALGAASLMFRRK</sequence>
<comment type="similarity">
    <text evidence="1">Belongs to the ROK (NagC/XylR) family.</text>
</comment>
<dbReference type="SUPFAM" id="SSF53067">
    <property type="entry name" value="Actin-like ATPase domain"/>
    <property type="match status" value="1"/>
</dbReference>
<evidence type="ECO:0000256" key="1">
    <source>
        <dbReference type="ARBA" id="ARBA00006479"/>
    </source>
</evidence>
<accession>A0A2M7B999</accession>
<dbReference type="InterPro" id="IPR043129">
    <property type="entry name" value="ATPase_NBD"/>
</dbReference>
<gene>
    <name evidence="2" type="ORF">COS58_01215</name>
</gene>
<organism evidence="2 3">
    <name type="scientific">Candidatus Tagabacteria bacterium CG03_land_8_20_14_0_80_41_22</name>
    <dbReference type="NCBI Taxonomy" id="1975020"/>
    <lineage>
        <taxon>Bacteria</taxon>
        <taxon>Candidatus Tagaibacteriota</taxon>
    </lineage>
</organism>
<evidence type="ECO:0000313" key="2">
    <source>
        <dbReference type="EMBL" id="PIU99651.1"/>
    </source>
</evidence>
<evidence type="ECO:0008006" key="4">
    <source>
        <dbReference type="Google" id="ProtNLM"/>
    </source>
</evidence>
<dbReference type="Pfam" id="PF00480">
    <property type="entry name" value="ROK"/>
    <property type="match status" value="1"/>
</dbReference>
<dbReference type="Proteomes" id="UP000228561">
    <property type="component" value="Unassembled WGS sequence"/>
</dbReference>
<protein>
    <recommendedName>
        <fullName evidence="4">ROK family protein</fullName>
    </recommendedName>
</protein>
<reference evidence="3" key="1">
    <citation type="submission" date="2017-09" db="EMBL/GenBank/DDBJ databases">
        <title>Depth-based differentiation of microbial function through sediment-hosted aquifers and enrichment of novel symbionts in the deep terrestrial subsurface.</title>
        <authorList>
            <person name="Probst A.J."/>
            <person name="Ladd B."/>
            <person name="Jarett J.K."/>
            <person name="Geller-Mcgrath D.E."/>
            <person name="Sieber C.M.K."/>
            <person name="Emerson J.B."/>
            <person name="Anantharaman K."/>
            <person name="Thomas B.C."/>
            <person name="Malmstrom R."/>
            <person name="Stieglmeier M."/>
            <person name="Klingl A."/>
            <person name="Woyke T."/>
            <person name="Ryan C.M."/>
            <person name="Banfield J.F."/>
        </authorList>
    </citation>
    <scope>NUCLEOTIDE SEQUENCE [LARGE SCALE GENOMIC DNA]</scope>
</reference>
<comment type="caution">
    <text evidence="2">The sequence shown here is derived from an EMBL/GenBank/DDBJ whole genome shotgun (WGS) entry which is preliminary data.</text>
</comment>
<dbReference type="AlphaFoldDB" id="A0A2M7B999"/>
<dbReference type="Gene3D" id="3.30.420.40">
    <property type="match status" value="2"/>
</dbReference>
<dbReference type="InterPro" id="IPR000600">
    <property type="entry name" value="ROK"/>
</dbReference>